<dbReference type="NCBIfam" id="TIGR01630">
    <property type="entry name" value="psiM2_ORF9"/>
    <property type="match status" value="1"/>
</dbReference>
<evidence type="ECO:0000313" key="4">
    <source>
        <dbReference type="Proteomes" id="UP000037237"/>
    </source>
</evidence>
<keyword evidence="1" id="KW-1188">Viral release from host cell</keyword>
<evidence type="ECO:0000256" key="1">
    <source>
        <dbReference type="ARBA" id="ARBA00022612"/>
    </source>
</evidence>
<sequence>MKTLDGCITQLKKYLASKSLKFFAKTYFKHYCKNSFAPFHLELFDYLTEITMQRGRQLAIAAPRGNAKSSIISLFYVLWCICFGHEKCIILFSSTRQQSERLLAHIKKEISSNEELKRDFPEVCEPPNPRWRNDEIITKNGINVVSSSFENEIRGYRYEEHRPGLIILDDVEAVESVRSQDQREKIYEWFQKVVLNLGSEQTNYIIAGTILHYDSLLAKLISEEDFPGWDKHLYKSVIRFSDRQDLWDRWEQIYRAKESYHGKGGPEAAKNFFEENKWDMLSGTKVLWPSRETYYDLMVMRAKKGTLSFESEKQNEPKDTSGLSVDMNKVVYWDDRYPTLEELQQFLGSRIVVLGTCDPSIGKSQKSDYSAIVTVFLDKSNNDIYVIDADVGRWKVNTLIERILLHHKNRRYIVFGYENNAAQEWLGEFIKKSSKLIPIEPITNLKPKEARIAKLIVYIELGKVKLSKRLGELVRELNHYPNASHDDALDALAMAIDLAESYPQYGIEKIKGIFDEIKNRGSSKKHKGIISYGGYSFDDPFGLLKV</sequence>
<gene>
    <name evidence="3" type="ORF">AC477_04090</name>
</gene>
<name>A0A0M0BT94_9ARCH</name>
<reference evidence="3 4" key="1">
    <citation type="submission" date="2015-06" db="EMBL/GenBank/DDBJ databases">
        <title>New insights into the roles of widespread benthic archaea in carbon and nitrogen cycling.</title>
        <authorList>
            <person name="Lazar C.S."/>
            <person name="Baker B.J."/>
            <person name="Seitz K.W."/>
            <person name="Hyde A.S."/>
            <person name="Dick G.J."/>
            <person name="Hinrichs K.-U."/>
            <person name="Teske A.P."/>
        </authorList>
    </citation>
    <scope>NUCLEOTIDE SEQUENCE [LARGE SCALE GENOMIC DNA]</scope>
    <source>
        <strain evidence="3">SG8-32-1</strain>
    </source>
</reference>
<dbReference type="Gene3D" id="3.30.420.240">
    <property type="match status" value="1"/>
</dbReference>
<dbReference type="AlphaFoldDB" id="A0A0M0BT94"/>
<protein>
    <recommendedName>
        <fullName evidence="2">Terminase large subunit gp17-like C-terminal domain-containing protein</fullName>
    </recommendedName>
</protein>
<evidence type="ECO:0000313" key="3">
    <source>
        <dbReference type="EMBL" id="KON31575.1"/>
    </source>
</evidence>
<dbReference type="InterPro" id="IPR035421">
    <property type="entry name" value="Terminase_6C"/>
</dbReference>
<evidence type="ECO:0000259" key="2">
    <source>
        <dbReference type="Pfam" id="PF17289"/>
    </source>
</evidence>
<dbReference type="InterPro" id="IPR006517">
    <property type="entry name" value="Phage_terminase_lsu-like_C"/>
</dbReference>
<dbReference type="Proteomes" id="UP000037237">
    <property type="component" value="Unassembled WGS sequence"/>
</dbReference>
<dbReference type="InterPro" id="IPR027417">
    <property type="entry name" value="P-loop_NTPase"/>
</dbReference>
<comment type="caution">
    <text evidence="3">The sequence shown here is derived from an EMBL/GenBank/DDBJ whole genome shotgun (WGS) entry which is preliminary data.</text>
</comment>
<feature type="domain" description="Terminase large subunit gp17-like C-terminal" evidence="2">
    <location>
        <begin position="357"/>
        <end position="496"/>
    </location>
</feature>
<dbReference type="EMBL" id="LFWU01000097">
    <property type="protein sequence ID" value="KON31575.1"/>
    <property type="molecule type" value="Genomic_DNA"/>
</dbReference>
<dbReference type="Gene3D" id="3.40.50.300">
    <property type="entry name" value="P-loop containing nucleotide triphosphate hydrolases"/>
    <property type="match status" value="1"/>
</dbReference>
<dbReference type="Pfam" id="PF17289">
    <property type="entry name" value="Terminase_6C"/>
    <property type="match status" value="1"/>
</dbReference>
<organism evidence="3 4">
    <name type="scientific">miscellaneous Crenarchaeota group-1 archaeon SG8-32-1</name>
    <dbReference type="NCBI Taxonomy" id="1685124"/>
    <lineage>
        <taxon>Archaea</taxon>
        <taxon>Candidatus Bathyarchaeota</taxon>
        <taxon>MCG-1</taxon>
    </lineage>
</organism>
<accession>A0A0M0BT94</accession>
<proteinExistence type="predicted"/>